<dbReference type="InterPro" id="IPR036259">
    <property type="entry name" value="MFS_trans_sf"/>
</dbReference>
<evidence type="ECO:0000256" key="4">
    <source>
        <dbReference type="ARBA" id="ARBA00023136"/>
    </source>
</evidence>
<accession>A0A9W9ZME3</accession>
<dbReference type="SUPFAM" id="SSF103473">
    <property type="entry name" value="MFS general substrate transporter"/>
    <property type="match status" value="1"/>
</dbReference>
<feature type="transmembrane region" description="Helical" evidence="5">
    <location>
        <begin position="96"/>
        <end position="118"/>
    </location>
</feature>
<dbReference type="PROSITE" id="PS50850">
    <property type="entry name" value="MFS"/>
    <property type="match status" value="1"/>
</dbReference>
<feature type="domain" description="Major facilitator superfamily (MFS) profile" evidence="6">
    <location>
        <begin position="1"/>
        <end position="438"/>
    </location>
</feature>
<gene>
    <name evidence="7" type="ORF">OS493_027206</name>
</gene>
<dbReference type="InterPro" id="IPR005828">
    <property type="entry name" value="MFS_sugar_transport-like"/>
</dbReference>
<keyword evidence="4 5" id="KW-0472">Membrane</keyword>
<dbReference type="PROSITE" id="PS00217">
    <property type="entry name" value="SUGAR_TRANSPORT_2"/>
    <property type="match status" value="1"/>
</dbReference>
<comment type="subcellular location">
    <subcellularLocation>
        <location evidence="1">Membrane</location>
        <topology evidence="1">Multi-pass membrane protein</topology>
    </subcellularLocation>
</comment>
<feature type="transmembrane region" description="Helical" evidence="5">
    <location>
        <begin position="263"/>
        <end position="284"/>
    </location>
</feature>
<protein>
    <recommendedName>
        <fullName evidence="6">Major facilitator superfamily (MFS) profile domain-containing protein</fullName>
    </recommendedName>
</protein>
<dbReference type="GO" id="GO:0016020">
    <property type="term" value="C:membrane"/>
    <property type="evidence" value="ECO:0007669"/>
    <property type="project" value="UniProtKB-SubCell"/>
</dbReference>
<dbReference type="Proteomes" id="UP001163046">
    <property type="component" value="Unassembled WGS sequence"/>
</dbReference>
<reference evidence="7" key="1">
    <citation type="submission" date="2023-01" db="EMBL/GenBank/DDBJ databases">
        <title>Genome assembly of the deep-sea coral Lophelia pertusa.</title>
        <authorList>
            <person name="Herrera S."/>
            <person name="Cordes E."/>
        </authorList>
    </citation>
    <scope>NUCLEOTIDE SEQUENCE</scope>
    <source>
        <strain evidence="7">USNM1676648</strain>
        <tissue evidence="7">Polyp</tissue>
    </source>
</reference>
<dbReference type="OrthoDB" id="5973895at2759"/>
<dbReference type="AlphaFoldDB" id="A0A9W9ZME3"/>
<evidence type="ECO:0000256" key="5">
    <source>
        <dbReference type="SAM" id="Phobius"/>
    </source>
</evidence>
<evidence type="ECO:0000256" key="2">
    <source>
        <dbReference type="ARBA" id="ARBA00022692"/>
    </source>
</evidence>
<evidence type="ECO:0000256" key="3">
    <source>
        <dbReference type="ARBA" id="ARBA00022989"/>
    </source>
</evidence>
<dbReference type="PANTHER" id="PTHR24064">
    <property type="entry name" value="SOLUTE CARRIER FAMILY 22 MEMBER"/>
    <property type="match status" value="1"/>
</dbReference>
<organism evidence="7 8">
    <name type="scientific">Desmophyllum pertusum</name>
    <dbReference type="NCBI Taxonomy" id="174260"/>
    <lineage>
        <taxon>Eukaryota</taxon>
        <taxon>Metazoa</taxon>
        <taxon>Cnidaria</taxon>
        <taxon>Anthozoa</taxon>
        <taxon>Hexacorallia</taxon>
        <taxon>Scleractinia</taxon>
        <taxon>Caryophylliina</taxon>
        <taxon>Caryophylliidae</taxon>
        <taxon>Desmophyllum</taxon>
    </lineage>
</organism>
<feature type="transmembrane region" description="Helical" evidence="5">
    <location>
        <begin position="156"/>
        <end position="175"/>
    </location>
</feature>
<dbReference type="EMBL" id="MU825897">
    <property type="protein sequence ID" value="KAJ7383543.1"/>
    <property type="molecule type" value="Genomic_DNA"/>
</dbReference>
<dbReference type="Gene3D" id="1.20.1250.20">
    <property type="entry name" value="MFS general substrate transporter like domains"/>
    <property type="match status" value="1"/>
</dbReference>
<dbReference type="InterPro" id="IPR005829">
    <property type="entry name" value="Sugar_transporter_CS"/>
</dbReference>
<keyword evidence="8" id="KW-1185">Reference proteome</keyword>
<evidence type="ECO:0000313" key="7">
    <source>
        <dbReference type="EMBL" id="KAJ7383543.1"/>
    </source>
</evidence>
<feature type="transmembrane region" description="Helical" evidence="5">
    <location>
        <begin position="124"/>
        <end position="144"/>
    </location>
</feature>
<sequence length="470" mass="51589">MVFIASEPNWQCTNNATCPFTKSISLRDDNYKFRCDIPREDWEFVDDFTSVVTEFDLVCDRGSLGFVSTSVIFAGFFVGGIAVSSLSDKFGRKRPLFTCGFFCWLFNFVSAFSPAFWFFALSRFIVGFMVGGFSIPIFVLTTEFSGIRHRGAAGSLVWTGFSVGIMALSGCAYAIRDWKLLTIVTGAPGILLMAGWFFVPESVRWLLKKGRVTEARETLSKVARLNGKEMPDATLQLPNDEKMERLGDFRDLFISAKMAHKTLASWLMWFAVSFIYWGISFSAPFLGGNIYVNVLIGAAANFPSNPISAALTLRFGRKKILVVSFIVSAVAAIIALLLSNKDEDKGYLAGKIFMSMVVAKLSIAIAFTVVYVYSAEMFPTTLRNVGMGTSTASARVSAFTSAYAPLLLTISVFLPFAIMAGLALAAAIVCTTLQETHNQPTMENLYQGERFEHGEKSEQSDGDGAQTTGI</sequence>
<feature type="transmembrane region" description="Helical" evidence="5">
    <location>
        <begin position="181"/>
        <end position="199"/>
    </location>
</feature>
<evidence type="ECO:0000313" key="8">
    <source>
        <dbReference type="Proteomes" id="UP001163046"/>
    </source>
</evidence>
<name>A0A9W9ZME3_9CNID</name>
<comment type="caution">
    <text evidence="7">The sequence shown here is derived from an EMBL/GenBank/DDBJ whole genome shotgun (WGS) entry which is preliminary data.</text>
</comment>
<keyword evidence="2 5" id="KW-0812">Transmembrane</keyword>
<feature type="transmembrane region" description="Helical" evidence="5">
    <location>
        <begin position="352"/>
        <end position="373"/>
    </location>
</feature>
<dbReference type="GO" id="GO:0022857">
    <property type="term" value="F:transmembrane transporter activity"/>
    <property type="evidence" value="ECO:0007669"/>
    <property type="project" value="InterPro"/>
</dbReference>
<feature type="transmembrane region" description="Helical" evidence="5">
    <location>
        <begin position="290"/>
        <end position="313"/>
    </location>
</feature>
<feature type="transmembrane region" description="Helical" evidence="5">
    <location>
        <begin position="64"/>
        <end position="84"/>
    </location>
</feature>
<keyword evidence="3 5" id="KW-1133">Transmembrane helix</keyword>
<proteinExistence type="predicted"/>
<evidence type="ECO:0000259" key="6">
    <source>
        <dbReference type="PROSITE" id="PS50850"/>
    </source>
</evidence>
<feature type="transmembrane region" description="Helical" evidence="5">
    <location>
        <begin position="320"/>
        <end position="340"/>
    </location>
</feature>
<dbReference type="Pfam" id="PF00083">
    <property type="entry name" value="Sugar_tr"/>
    <property type="match status" value="1"/>
</dbReference>
<evidence type="ECO:0000256" key="1">
    <source>
        <dbReference type="ARBA" id="ARBA00004141"/>
    </source>
</evidence>
<dbReference type="InterPro" id="IPR020846">
    <property type="entry name" value="MFS_dom"/>
</dbReference>